<dbReference type="PANTHER" id="PTHR12526:SF630">
    <property type="entry name" value="GLYCOSYLTRANSFERASE"/>
    <property type="match status" value="1"/>
</dbReference>
<dbReference type="Gene3D" id="3.40.50.2000">
    <property type="entry name" value="Glycogen Phosphorylase B"/>
    <property type="match status" value="2"/>
</dbReference>
<sequence length="389" mass="45080">MKTILTICCHVDLCGADLSMLTALKGLKNKGYKIVVLLTRNGRIEEQLKKMDIEYYIVPQNGCATNTPPKINMFLLRQLYYLLFFIKHEFICDIKLLKFIRNFNQKPDIIYTNTFLPTTGIFLSLYYKVPHVMHIRELTDDDFHFTYYIGKKLYLKILDRTLTCAICISKAVQDKFTPYLKGKTKLIYNGVPEIKETKFITESNDSVIKILFVGRLSKEKGVIEVVKAIKTLKEKGYNNIRLDIWGEGQDKDQVETYINKNQLEKFVEMKGYSPSNLIPRHKYDIAVMSSPHEAFGRVTVEYMMAGLAVIGYNGGATPEIIKHKESGLLYNSQEELIKYIQLLIENKETRLTIGKKGQERAYNYFSEQKYMNNINNLFDSILKNKNVNN</sequence>
<comment type="caution">
    <text evidence="2">The sequence shown here is derived from an EMBL/GenBank/DDBJ whole genome shotgun (WGS) entry which is preliminary data.</text>
</comment>
<keyword evidence="2" id="KW-0808">Transferase</keyword>
<proteinExistence type="predicted"/>
<evidence type="ECO:0000259" key="1">
    <source>
        <dbReference type="Pfam" id="PF00534"/>
    </source>
</evidence>
<dbReference type="EMBL" id="QROI01000020">
    <property type="protein sequence ID" value="RHL13477.1"/>
    <property type="molecule type" value="Genomic_DNA"/>
</dbReference>
<dbReference type="SUPFAM" id="SSF53756">
    <property type="entry name" value="UDP-Glycosyltransferase/glycogen phosphorylase"/>
    <property type="match status" value="1"/>
</dbReference>
<reference evidence="2 3" key="1">
    <citation type="submission" date="2018-08" db="EMBL/GenBank/DDBJ databases">
        <title>A genome reference for cultivated species of the human gut microbiota.</title>
        <authorList>
            <person name="Zou Y."/>
            <person name="Xue W."/>
            <person name="Luo G."/>
        </authorList>
    </citation>
    <scope>NUCLEOTIDE SEQUENCE [LARGE SCALE GENOMIC DNA]</scope>
    <source>
        <strain evidence="2 3">AF39-11</strain>
    </source>
</reference>
<dbReference type="InterPro" id="IPR001296">
    <property type="entry name" value="Glyco_trans_1"/>
</dbReference>
<dbReference type="PANTHER" id="PTHR12526">
    <property type="entry name" value="GLYCOSYLTRANSFERASE"/>
    <property type="match status" value="1"/>
</dbReference>
<dbReference type="Proteomes" id="UP000284916">
    <property type="component" value="Unassembled WGS sequence"/>
</dbReference>
<name>A0A415J0U1_9BACT</name>
<gene>
    <name evidence="2" type="ORF">DW035_12705</name>
</gene>
<dbReference type="RefSeq" id="WP_118442062.1">
    <property type="nucleotide sequence ID" value="NZ_QROD01000044.1"/>
</dbReference>
<evidence type="ECO:0000313" key="3">
    <source>
        <dbReference type="Proteomes" id="UP000284916"/>
    </source>
</evidence>
<dbReference type="Pfam" id="PF00534">
    <property type="entry name" value="Glycos_transf_1"/>
    <property type="match status" value="1"/>
</dbReference>
<dbReference type="AlphaFoldDB" id="A0A415J0U1"/>
<feature type="domain" description="Glycosyl transferase family 1" evidence="1">
    <location>
        <begin position="195"/>
        <end position="360"/>
    </location>
</feature>
<organism evidence="2 3">
    <name type="scientific">Phocaeicola plebeius</name>
    <dbReference type="NCBI Taxonomy" id="310297"/>
    <lineage>
        <taxon>Bacteria</taxon>
        <taxon>Pseudomonadati</taxon>
        <taxon>Bacteroidota</taxon>
        <taxon>Bacteroidia</taxon>
        <taxon>Bacteroidales</taxon>
        <taxon>Bacteroidaceae</taxon>
        <taxon>Phocaeicola</taxon>
    </lineage>
</organism>
<dbReference type="GO" id="GO:0016757">
    <property type="term" value="F:glycosyltransferase activity"/>
    <property type="evidence" value="ECO:0007669"/>
    <property type="project" value="InterPro"/>
</dbReference>
<evidence type="ECO:0000313" key="2">
    <source>
        <dbReference type="EMBL" id="RHL13477.1"/>
    </source>
</evidence>
<accession>A0A415J0U1</accession>
<protein>
    <submittedName>
        <fullName evidence="2">Glycosyltransferase family 1 protein</fullName>
    </submittedName>
</protein>